<comment type="caution">
    <text evidence="6">The sequence shown here is derived from an EMBL/GenBank/DDBJ whole genome shotgun (WGS) entry which is preliminary data.</text>
</comment>
<accession>X1RHK5</accession>
<evidence type="ECO:0000256" key="1">
    <source>
        <dbReference type="ARBA" id="ARBA00022598"/>
    </source>
</evidence>
<dbReference type="InterPro" id="IPR011054">
    <property type="entry name" value="Rudment_hybrid_motif"/>
</dbReference>
<dbReference type="PROSITE" id="PS00867">
    <property type="entry name" value="CPSASE_2"/>
    <property type="match status" value="1"/>
</dbReference>
<proteinExistence type="predicted"/>
<evidence type="ECO:0000256" key="2">
    <source>
        <dbReference type="ARBA" id="ARBA00022741"/>
    </source>
</evidence>
<organism evidence="6">
    <name type="scientific">marine sediment metagenome</name>
    <dbReference type="NCBI Taxonomy" id="412755"/>
    <lineage>
        <taxon>unclassified sequences</taxon>
        <taxon>metagenomes</taxon>
        <taxon>ecological metagenomes</taxon>
    </lineage>
</organism>
<dbReference type="InterPro" id="IPR005482">
    <property type="entry name" value="Biotin_COase_C"/>
</dbReference>
<dbReference type="PANTHER" id="PTHR48095:SF2">
    <property type="entry name" value="BIOTIN CARBOXYLASE, CHLOROPLASTIC"/>
    <property type="match status" value="1"/>
</dbReference>
<dbReference type="PANTHER" id="PTHR48095">
    <property type="entry name" value="PYRUVATE CARBOXYLASE SUBUNIT A"/>
    <property type="match status" value="1"/>
</dbReference>
<dbReference type="EMBL" id="BARW01005503">
    <property type="protein sequence ID" value="GAI80088.1"/>
    <property type="molecule type" value="Genomic_DNA"/>
</dbReference>
<dbReference type="Gene3D" id="3.30.470.20">
    <property type="entry name" value="ATP-grasp fold, B domain"/>
    <property type="match status" value="1"/>
</dbReference>
<feature type="domain" description="Biotin carboxylation" evidence="5">
    <location>
        <begin position="1"/>
        <end position="191"/>
    </location>
</feature>
<dbReference type="InterPro" id="IPR011764">
    <property type="entry name" value="Biotin_carboxylation_dom"/>
</dbReference>
<gene>
    <name evidence="6" type="ORF">S12H4_11938</name>
</gene>
<dbReference type="GO" id="GO:0046872">
    <property type="term" value="F:metal ion binding"/>
    <property type="evidence" value="ECO:0007669"/>
    <property type="project" value="InterPro"/>
</dbReference>
<dbReference type="Pfam" id="PF02786">
    <property type="entry name" value="CPSase_L_D2"/>
    <property type="match status" value="1"/>
</dbReference>
<feature type="domain" description="ATP-grasp" evidence="4">
    <location>
        <begin position="1"/>
        <end position="63"/>
    </location>
</feature>
<reference evidence="6" key="1">
    <citation type="journal article" date="2014" name="Front. Microbiol.">
        <title>High frequency of phylogenetically diverse reductive dehalogenase-homologous genes in deep subseafloor sedimentary metagenomes.</title>
        <authorList>
            <person name="Kawai M."/>
            <person name="Futagami T."/>
            <person name="Toyoda A."/>
            <person name="Takaki Y."/>
            <person name="Nishi S."/>
            <person name="Hori S."/>
            <person name="Arai W."/>
            <person name="Tsubouchi T."/>
            <person name="Morono Y."/>
            <person name="Uchiyama I."/>
            <person name="Ito T."/>
            <person name="Fujiyama A."/>
            <person name="Inagaki F."/>
            <person name="Takami H."/>
        </authorList>
    </citation>
    <scope>NUCLEOTIDE SEQUENCE</scope>
    <source>
        <strain evidence="6">Expedition CK06-06</strain>
    </source>
</reference>
<dbReference type="SUPFAM" id="SSF51246">
    <property type="entry name" value="Rudiment single hybrid motif"/>
    <property type="match status" value="1"/>
</dbReference>
<keyword evidence="2" id="KW-0547">Nucleotide-binding</keyword>
<dbReference type="PROSITE" id="PS50975">
    <property type="entry name" value="ATP_GRASP"/>
    <property type="match status" value="1"/>
</dbReference>
<dbReference type="Pfam" id="PF02785">
    <property type="entry name" value="Biotin_carb_C"/>
    <property type="match status" value="1"/>
</dbReference>
<dbReference type="InterPro" id="IPR011761">
    <property type="entry name" value="ATP-grasp"/>
</dbReference>
<protein>
    <recommendedName>
        <fullName evidence="7">Biotin carboxylation domain-containing protein</fullName>
    </recommendedName>
</protein>
<evidence type="ECO:0000259" key="5">
    <source>
        <dbReference type="PROSITE" id="PS50979"/>
    </source>
</evidence>
<dbReference type="AlphaFoldDB" id="X1RHK5"/>
<keyword evidence="1" id="KW-0436">Ligase</keyword>
<evidence type="ECO:0000313" key="6">
    <source>
        <dbReference type="EMBL" id="GAI80088.1"/>
    </source>
</evidence>
<dbReference type="GO" id="GO:0016874">
    <property type="term" value="F:ligase activity"/>
    <property type="evidence" value="ECO:0007669"/>
    <property type="project" value="UniProtKB-KW"/>
</dbReference>
<name>X1RHK5_9ZZZZ</name>
<sequence length="191" mass="21791">MREFAVRAARAVNYRNLGTIEFLVDGQDNFYFIEINTRIQVEHPVTEMVTGIDLVKEQIKIASGQKVDNLRENYNPRGHSIEFRINAEDPDNDFRPCPGKITESYLPGGPGVRVDTFISPNCEVSPFYDSLIAKLIVWDSTREEAISRSIRALDEFRIEGIKTTIPFYKKIIKNGIYICFSTVSYPLFGSI</sequence>
<dbReference type="GO" id="GO:0005524">
    <property type="term" value="F:ATP binding"/>
    <property type="evidence" value="ECO:0007669"/>
    <property type="project" value="UniProtKB-KW"/>
</dbReference>
<evidence type="ECO:0000259" key="4">
    <source>
        <dbReference type="PROSITE" id="PS50975"/>
    </source>
</evidence>
<dbReference type="InterPro" id="IPR051602">
    <property type="entry name" value="ACC_Biotin_Carboxylase"/>
</dbReference>
<dbReference type="InterPro" id="IPR005479">
    <property type="entry name" value="CPAse_ATP-bd"/>
</dbReference>
<evidence type="ECO:0008006" key="7">
    <source>
        <dbReference type="Google" id="ProtNLM"/>
    </source>
</evidence>
<keyword evidence="3" id="KW-0067">ATP-binding</keyword>
<evidence type="ECO:0000256" key="3">
    <source>
        <dbReference type="ARBA" id="ARBA00022840"/>
    </source>
</evidence>
<dbReference type="SMART" id="SM00878">
    <property type="entry name" value="Biotin_carb_C"/>
    <property type="match status" value="1"/>
</dbReference>
<dbReference type="PROSITE" id="PS50979">
    <property type="entry name" value="BC"/>
    <property type="match status" value="1"/>
</dbReference>
<dbReference type="SUPFAM" id="SSF56059">
    <property type="entry name" value="Glutathione synthetase ATP-binding domain-like"/>
    <property type="match status" value="1"/>
</dbReference>